<dbReference type="GO" id="GO:0008360">
    <property type="term" value="P:regulation of cell shape"/>
    <property type="evidence" value="ECO:0007669"/>
    <property type="project" value="UniProtKB-KW"/>
</dbReference>
<feature type="transmembrane region" description="Helical" evidence="6">
    <location>
        <begin position="373"/>
        <end position="394"/>
    </location>
</feature>
<feature type="transmembrane region" description="Helical" evidence="6">
    <location>
        <begin position="345"/>
        <end position="367"/>
    </location>
</feature>
<dbReference type="AlphaFoldDB" id="A0A1I2K3H4"/>
<dbReference type="Pfam" id="PF01098">
    <property type="entry name" value="FTSW_RODA_SPOVE"/>
    <property type="match status" value="1"/>
</dbReference>
<evidence type="ECO:0000313" key="7">
    <source>
        <dbReference type="EMBL" id="SFF60963.1"/>
    </source>
</evidence>
<feature type="transmembrane region" description="Helical" evidence="6">
    <location>
        <begin position="226"/>
        <end position="245"/>
    </location>
</feature>
<keyword evidence="5 6" id="KW-0472">Membrane</keyword>
<evidence type="ECO:0000256" key="4">
    <source>
        <dbReference type="ARBA" id="ARBA00022989"/>
    </source>
</evidence>
<evidence type="ECO:0000256" key="3">
    <source>
        <dbReference type="ARBA" id="ARBA00022960"/>
    </source>
</evidence>
<dbReference type="Proteomes" id="UP000182135">
    <property type="component" value="Unassembled WGS sequence"/>
</dbReference>
<dbReference type="EMBL" id="FOOE01000004">
    <property type="protein sequence ID" value="SFF60963.1"/>
    <property type="molecule type" value="Genomic_DNA"/>
</dbReference>
<feature type="transmembrane region" description="Helical" evidence="6">
    <location>
        <begin position="301"/>
        <end position="324"/>
    </location>
</feature>
<dbReference type="GO" id="GO:0051301">
    <property type="term" value="P:cell division"/>
    <property type="evidence" value="ECO:0007669"/>
    <property type="project" value="UniProtKB-KW"/>
</dbReference>
<feature type="transmembrane region" description="Helical" evidence="6">
    <location>
        <begin position="178"/>
        <end position="196"/>
    </location>
</feature>
<keyword evidence="7" id="KW-0131">Cell cycle</keyword>
<dbReference type="GO" id="GO:0005886">
    <property type="term" value="C:plasma membrane"/>
    <property type="evidence" value="ECO:0007669"/>
    <property type="project" value="TreeGrafter"/>
</dbReference>
<evidence type="ECO:0000256" key="6">
    <source>
        <dbReference type="SAM" id="Phobius"/>
    </source>
</evidence>
<accession>A0A1I2K3H4</accession>
<dbReference type="STRING" id="1529.SAMN04487885_10455"/>
<gene>
    <name evidence="7" type="ORF">SAMN04487885_10455</name>
</gene>
<feature type="transmembrane region" description="Helical" evidence="6">
    <location>
        <begin position="90"/>
        <end position="109"/>
    </location>
</feature>
<evidence type="ECO:0000313" key="8">
    <source>
        <dbReference type="Proteomes" id="UP000182135"/>
    </source>
</evidence>
<feature type="transmembrane region" description="Helical" evidence="6">
    <location>
        <begin position="66"/>
        <end position="84"/>
    </location>
</feature>
<evidence type="ECO:0000256" key="1">
    <source>
        <dbReference type="ARBA" id="ARBA00004141"/>
    </source>
</evidence>
<dbReference type="PANTHER" id="PTHR30474:SF3">
    <property type="entry name" value="PEPTIDOGLYCAN GLYCOSYLTRANSFERASE RODA"/>
    <property type="match status" value="1"/>
</dbReference>
<sequence length="401" mass="44245">MKSFFNDERRMLLYTYLLLIAMFGNLSLLQQPFDTKAVILGVVMALLLGYAHFVIGRFFSDGDKYLMLFAFILSMIGIVTMYRIDPSVAIKQLIWFTLGVVAYVLVVVVLPDLKSFSKYKYVYLAGVIVFMAMATLIGVEKFGSKNWVQFGPISFQPSEIGKLFLVAYLSSALKDYNGSVKSLIEPALIVMYSLGFMVIQKDLGSALIFFGISVTMLYLSTNKLKYIVTTFILAGVGATLSYKLFDHVRVRVAIWLDPWADAYNKGLQIVQGLFAMASGGLLGAGLGKGYPGFIPVNTSDFIFAVICEEMGLLMGFGIMILFFLMFYRSMRAAIYVEDKFSQMMAVGYAAMFATQVLVIIGGVMNAIPLTGVALPFVSYGGSSMLTSFFALGIIQKISEEG</sequence>
<feature type="transmembrane region" description="Helical" evidence="6">
    <location>
        <begin position="12"/>
        <end position="31"/>
    </location>
</feature>
<feature type="transmembrane region" description="Helical" evidence="6">
    <location>
        <begin position="203"/>
        <end position="220"/>
    </location>
</feature>
<comment type="subcellular location">
    <subcellularLocation>
        <location evidence="1">Membrane</location>
        <topology evidence="1">Multi-pass membrane protein</topology>
    </subcellularLocation>
</comment>
<reference evidence="7 8" key="1">
    <citation type="submission" date="2016-10" db="EMBL/GenBank/DDBJ databases">
        <authorList>
            <person name="de Groot N.N."/>
        </authorList>
    </citation>
    <scope>NUCLEOTIDE SEQUENCE [LARGE SCALE GENOMIC DNA]</scope>
    <source>
        <strain evidence="7 8">NLAE-zl-G419</strain>
    </source>
</reference>
<dbReference type="GO" id="GO:0032153">
    <property type="term" value="C:cell division site"/>
    <property type="evidence" value="ECO:0007669"/>
    <property type="project" value="TreeGrafter"/>
</dbReference>
<dbReference type="PANTHER" id="PTHR30474">
    <property type="entry name" value="CELL CYCLE PROTEIN"/>
    <property type="match status" value="1"/>
</dbReference>
<dbReference type="GO" id="GO:0015648">
    <property type="term" value="F:lipid-linked peptidoglycan transporter activity"/>
    <property type="evidence" value="ECO:0007669"/>
    <property type="project" value="TreeGrafter"/>
</dbReference>
<evidence type="ECO:0000256" key="5">
    <source>
        <dbReference type="ARBA" id="ARBA00023136"/>
    </source>
</evidence>
<organism evidence="7 8">
    <name type="scientific">Clostridium cadaveris</name>
    <dbReference type="NCBI Taxonomy" id="1529"/>
    <lineage>
        <taxon>Bacteria</taxon>
        <taxon>Bacillati</taxon>
        <taxon>Bacillota</taxon>
        <taxon>Clostridia</taxon>
        <taxon>Eubacteriales</taxon>
        <taxon>Clostridiaceae</taxon>
        <taxon>Clostridium</taxon>
    </lineage>
</organism>
<dbReference type="eggNOG" id="COG0772">
    <property type="taxonomic scope" value="Bacteria"/>
</dbReference>
<evidence type="ECO:0000256" key="2">
    <source>
        <dbReference type="ARBA" id="ARBA00022692"/>
    </source>
</evidence>
<keyword evidence="3" id="KW-0133">Cell shape</keyword>
<keyword evidence="8" id="KW-1185">Reference proteome</keyword>
<name>A0A1I2K3H4_9CLOT</name>
<keyword evidence="4 6" id="KW-1133">Transmembrane helix</keyword>
<feature type="transmembrane region" description="Helical" evidence="6">
    <location>
        <begin position="37"/>
        <end position="59"/>
    </location>
</feature>
<dbReference type="InterPro" id="IPR001182">
    <property type="entry name" value="FtsW/RodA"/>
</dbReference>
<keyword evidence="2 6" id="KW-0812">Transmembrane</keyword>
<feature type="transmembrane region" description="Helical" evidence="6">
    <location>
        <begin position="121"/>
        <end position="139"/>
    </location>
</feature>
<protein>
    <submittedName>
        <fullName evidence="7">Cell division protein FtsW, lipid II flippase</fullName>
    </submittedName>
</protein>
<proteinExistence type="predicted"/>
<keyword evidence="7" id="KW-0132">Cell division</keyword>
<feature type="transmembrane region" description="Helical" evidence="6">
    <location>
        <begin position="266"/>
        <end position="286"/>
    </location>
</feature>